<evidence type="ECO:0000313" key="6">
    <source>
        <dbReference type="EMBL" id="SED93598.1"/>
    </source>
</evidence>
<dbReference type="Pfam" id="PF00817">
    <property type="entry name" value="IMS"/>
    <property type="match status" value="1"/>
</dbReference>
<keyword evidence="7" id="KW-1185">Reference proteome</keyword>
<feature type="region of interest" description="Disordered" evidence="4">
    <location>
        <begin position="254"/>
        <end position="280"/>
    </location>
</feature>
<proteinExistence type="inferred from homology"/>
<feature type="region of interest" description="Disordered" evidence="4">
    <location>
        <begin position="1"/>
        <end position="29"/>
    </location>
</feature>
<dbReference type="AlphaFoldDB" id="A0A1H5ERJ5"/>
<dbReference type="PANTHER" id="PTHR35369:SF2">
    <property type="entry name" value="BLR3025 PROTEIN"/>
    <property type="match status" value="1"/>
</dbReference>
<dbReference type="Gene3D" id="3.30.70.270">
    <property type="match status" value="1"/>
</dbReference>
<dbReference type="GO" id="GO:0006281">
    <property type="term" value="P:DNA repair"/>
    <property type="evidence" value="ECO:0007669"/>
    <property type="project" value="InterPro"/>
</dbReference>
<dbReference type="STRING" id="648782.SAMN04488554_1105"/>
<dbReference type="CDD" id="cd03468">
    <property type="entry name" value="PolY_like"/>
    <property type="match status" value="1"/>
</dbReference>
<sequence>MPPRGRQNERARGGQRGRPSSRSGRADEPATRLAVLWVPDWPVAAAVADGVVSAHEPVAIHDARGIVAASARARAEGVRRGMRRRSAQGLCPDLVLVPIDEGRDVRAFEPVVQAVEEEIPLVQVMRPGAVVLAADGPSRYLGSEEAVADVLIGAVAGAGAEAQVGIADGQLAALLAARESTIVSPGRSGAFLADRDVRDLIHVTTTRQARAEMTEFTGVLRRLGISTLGGLAAMRSGQVAARFGSLGERARRLAIGGDGAPPSGRRGEPELTSTAELDPPAQRVDTATFVARRLAEDLQGRMMRRGVLCGRLRVRARTEDGAELVRTWRIEGALTAAELTDRVRWQLDGWLSGRSGRAPSAALTHLEIAAEEVSPAATVAEGLWGQVGRGERQAGRAALRVQGMLGENGVLAPVLEGGRAPRDRARLVTWGDEVSPLRDPKAPWPGQIPRPLPATVPAEPVPARVQDAAGVPVRIDARGALSAAPTRVEVSMPGVPRRLTVSRWAGPWPVHERWWAGGRPRHYLQVVEEDGVALLLAGDGEQWWAEGIYD</sequence>
<dbReference type="Proteomes" id="UP000199220">
    <property type="component" value="Unassembled WGS sequence"/>
</dbReference>
<dbReference type="InterPro" id="IPR050356">
    <property type="entry name" value="SulA_CellDiv_inhibitor"/>
</dbReference>
<evidence type="ECO:0000256" key="2">
    <source>
        <dbReference type="ARBA" id="ARBA00022763"/>
    </source>
</evidence>
<evidence type="ECO:0000256" key="1">
    <source>
        <dbReference type="ARBA" id="ARBA00010945"/>
    </source>
</evidence>
<name>A0A1H5ERJ5_9MICO</name>
<feature type="domain" description="UmuC" evidence="5">
    <location>
        <begin position="55"/>
        <end position="177"/>
    </location>
</feature>
<comment type="function">
    <text evidence="3">Poorly processive, error-prone DNA polymerase involved in untargeted mutagenesis. Copies undamaged DNA at stalled replication forks, which arise in vivo from mismatched or misaligned primer ends. These misaligned primers can be extended by PolIV. Exhibits no 3'-5' exonuclease (proofreading) activity. May be involved in translesional synthesis, in conjunction with the beta clamp from PolIII.</text>
</comment>
<evidence type="ECO:0000256" key="4">
    <source>
        <dbReference type="SAM" id="MobiDB-lite"/>
    </source>
</evidence>
<evidence type="ECO:0000256" key="3">
    <source>
        <dbReference type="ARBA" id="ARBA00025589"/>
    </source>
</evidence>
<reference evidence="7" key="1">
    <citation type="submission" date="2016-10" db="EMBL/GenBank/DDBJ databases">
        <authorList>
            <person name="Varghese N."/>
            <person name="Submissions S."/>
        </authorList>
    </citation>
    <scope>NUCLEOTIDE SEQUENCE [LARGE SCALE GENOMIC DNA]</scope>
    <source>
        <strain evidence="7">DSM 21368</strain>
    </source>
</reference>
<dbReference type="SUPFAM" id="SSF56672">
    <property type="entry name" value="DNA/RNA polymerases"/>
    <property type="match status" value="1"/>
</dbReference>
<gene>
    <name evidence="6" type="ORF">SAMN04488554_1105</name>
</gene>
<dbReference type="InterPro" id="IPR043128">
    <property type="entry name" value="Rev_trsase/Diguanyl_cyclase"/>
</dbReference>
<dbReference type="EMBL" id="FNTX01000001">
    <property type="protein sequence ID" value="SED93598.1"/>
    <property type="molecule type" value="Genomic_DNA"/>
</dbReference>
<dbReference type="PANTHER" id="PTHR35369">
    <property type="entry name" value="BLR3025 PROTEIN-RELATED"/>
    <property type="match status" value="1"/>
</dbReference>
<evidence type="ECO:0000259" key="5">
    <source>
        <dbReference type="Pfam" id="PF00817"/>
    </source>
</evidence>
<accession>A0A1H5ERJ5</accession>
<keyword evidence="2" id="KW-0227">DNA damage</keyword>
<feature type="compositionally biased region" description="Basic and acidic residues" evidence="4">
    <location>
        <begin position="1"/>
        <end position="12"/>
    </location>
</feature>
<comment type="similarity">
    <text evidence="1">Belongs to the DNA polymerase type-Y family.</text>
</comment>
<evidence type="ECO:0000313" key="7">
    <source>
        <dbReference type="Proteomes" id="UP000199220"/>
    </source>
</evidence>
<dbReference type="InterPro" id="IPR001126">
    <property type="entry name" value="UmuC"/>
</dbReference>
<organism evidence="6 7">
    <name type="scientific">Ruania alba</name>
    <dbReference type="NCBI Taxonomy" id="648782"/>
    <lineage>
        <taxon>Bacteria</taxon>
        <taxon>Bacillati</taxon>
        <taxon>Actinomycetota</taxon>
        <taxon>Actinomycetes</taxon>
        <taxon>Micrococcales</taxon>
        <taxon>Ruaniaceae</taxon>
        <taxon>Ruania</taxon>
    </lineage>
</organism>
<protein>
    <submittedName>
        <fullName evidence="6">Protein ImuB</fullName>
    </submittedName>
</protein>
<dbReference type="Gene3D" id="3.40.1170.60">
    <property type="match status" value="1"/>
</dbReference>
<dbReference type="InterPro" id="IPR043502">
    <property type="entry name" value="DNA/RNA_pol_sf"/>
</dbReference>